<dbReference type="AlphaFoldDB" id="E0XVH2"/>
<organism evidence="1">
    <name type="scientific">uncultured delta proteobacterium HF4000_08N17</name>
    <dbReference type="NCBI Taxonomy" id="710836"/>
    <lineage>
        <taxon>Bacteria</taxon>
        <taxon>Deltaproteobacteria</taxon>
        <taxon>environmental samples</taxon>
    </lineage>
</organism>
<name>E0XVH2_9DELT</name>
<sequence>MVWVVSLSTTKVSSRCLTPVKQLAGIRSLVGFGTLVRALVHPVLYLRRSITRLYLNIFRGEPAISEFD</sequence>
<dbReference type="EMBL" id="GU474888">
    <property type="protein sequence ID" value="ADI18413.1"/>
    <property type="molecule type" value="Genomic_DNA"/>
</dbReference>
<proteinExistence type="predicted"/>
<accession>E0XVH2</accession>
<protein>
    <submittedName>
        <fullName evidence="1">Uncharacterized protein</fullName>
    </submittedName>
</protein>
<reference evidence="1" key="1">
    <citation type="journal article" date="2011" name="Environ. Microbiol.">
        <title>Time-series analyses of Monterey Bay coastal microbial picoplankton using a 'genome proxy' microarray.</title>
        <authorList>
            <person name="Rich V.I."/>
            <person name="Pham V.D."/>
            <person name="Eppley J."/>
            <person name="Shi Y."/>
            <person name="DeLong E.F."/>
        </authorList>
    </citation>
    <scope>NUCLEOTIDE SEQUENCE</scope>
</reference>
<evidence type="ECO:0000313" key="1">
    <source>
        <dbReference type="EMBL" id="ADI18413.1"/>
    </source>
</evidence>